<dbReference type="AlphaFoldDB" id="A0A8X6U8I0"/>
<keyword evidence="2" id="KW-1185">Reference proteome</keyword>
<organism evidence="1 2">
    <name type="scientific">Nephila pilipes</name>
    <name type="common">Giant wood spider</name>
    <name type="synonym">Nephila maculata</name>
    <dbReference type="NCBI Taxonomy" id="299642"/>
    <lineage>
        <taxon>Eukaryota</taxon>
        <taxon>Metazoa</taxon>
        <taxon>Ecdysozoa</taxon>
        <taxon>Arthropoda</taxon>
        <taxon>Chelicerata</taxon>
        <taxon>Arachnida</taxon>
        <taxon>Araneae</taxon>
        <taxon>Araneomorphae</taxon>
        <taxon>Entelegynae</taxon>
        <taxon>Araneoidea</taxon>
        <taxon>Nephilidae</taxon>
        <taxon>Nephila</taxon>
    </lineage>
</organism>
<evidence type="ECO:0000313" key="2">
    <source>
        <dbReference type="Proteomes" id="UP000887013"/>
    </source>
</evidence>
<sequence length="209" mass="23463">MAKLLRGIEQSILSRSKSQNTCFSKNRVLPLPGRVLSNTVNKERSLISISFLDPDAAFDYRIQNEWPRNLHLPRLLPNISLWLGDLNAPPPVAEDPKFSQLDDDSRFLQQRRSTACSHSTLYCSGVMGVMRPPVEGMRSEDCLSSGGFCSSVEQMFPKRCFGCPQGRKEPKMESPPFFAKRQGQLTMQTFTMVDGLCLLKRESENMGGA</sequence>
<reference evidence="1" key="1">
    <citation type="submission" date="2020-08" db="EMBL/GenBank/DDBJ databases">
        <title>Multicomponent nature underlies the extraordinary mechanical properties of spider dragline silk.</title>
        <authorList>
            <person name="Kono N."/>
            <person name="Nakamura H."/>
            <person name="Mori M."/>
            <person name="Yoshida Y."/>
            <person name="Ohtoshi R."/>
            <person name="Malay A.D."/>
            <person name="Moran D.A.P."/>
            <person name="Tomita M."/>
            <person name="Numata K."/>
            <person name="Arakawa K."/>
        </authorList>
    </citation>
    <scope>NUCLEOTIDE SEQUENCE</scope>
</reference>
<dbReference type="Proteomes" id="UP000887013">
    <property type="component" value="Unassembled WGS sequence"/>
</dbReference>
<proteinExistence type="predicted"/>
<protein>
    <submittedName>
        <fullName evidence="1">Uncharacterized protein</fullName>
    </submittedName>
</protein>
<evidence type="ECO:0000313" key="1">
    <source>
        <dbReference type="EMBL" id="GFT85336.1"/>
    </source>
</evidence>
<dbReference type="EMBL" id="BMAW01023919">
    <property type="protein sequence ID" value="GFT85336.1"/>
    <property type="molecule type" value="Genomic_DNA"/>
</dbReference>
<gene>
    <name evidence="1" type="ORF">NPIL_477381</name>
</gene>
<comment type="caution">
    <text evidence="1">The sequence shown here is derived from an EMBL/GenBank/DDBJ whole genome shotgun (WGS) entry which is preliminary data.</text>
</comment>
<accession>A0A8X6U8I0</accession>
<name>A0A8X6U8I0_NEPPI</name>